<accession>D8RJ47</accession>
<protein>
    <recommendedName>
        <fullName evidence="4">CHCH domain-containing protein</fullName>
    </recommendedName>
</protein>
<reference evidence="2 3" key="1">
    <citation type="journal article" date="2011" name="Science">
        <title>The Selaginella genome identifies genetic changes associated with the evolution of vascular plants.</title>
        <authorList>
            <person name="Banks J.A."/>
            <person name="Nishiyama T."/>
            <person name="Hasebe M."/>
            <person name="Bowman J.L."/>
            <person name="Gribskov M."/>
            <person name="dePamphilis C."/>
            <person name="Albert V.A."/>
            <person name="Aono N."/>
            <person name="Aoyama T."/>
            <person name="Ambrose B.A."/>
            <person name="Ashton N.W."/>
            <person name="Axtell M.J."/>
            <person name="Barker E."/>
            <person name="Barker M.S."/>
            <person name="Bennetzen J.L."/>
            <person name="Bonawitz N.D."/>
            <person name="Chapple C."/>
            <person name="Cheng C."/>
            <person name="Correa L.G."/>
            <person name="Dacre M."/>
            <person name="DeBarry J."/>
            <person name="Dreyer I."/>
            <person name="Elias M."/>
            <person name="Engstrom E.M."/>
            <person name="Estelle M."/>
            <person name="Feng L."/>
            <person name="Finet C."/>
            <person name="Floyd S.K."/>
            <person name="Frommer W.B."/>
            <person name="Fujita T."/>
            <person name="Gramzow L."/>
            <person name="Gutensohn M."/>
            <person name="Harholt J."/>
            <person name="Hattori M."/>
            <person name="Heyl A."/>
            <person name="Hirai T."/>
            <person name="Hiwatashi Y."/>
            <person name="Ishikawa M."/>
            <person name="Iwata M."/>
            <person name="Karol K.G."/>
            <person name="Koehler B."/>
            <person name="Kolukisaoglu U."/>
            <person name="Kubo M."/>
            <person name="Kurata T."/>
            <person name="Lalonde S."/>
            <person name="Li K."/>
            <person name="Li Y."/>
            <person name="Litt A."/>
            <person name="Lyons E."/>
            <person name="Manning G."/>
            <person name="Maruyama T."/>
            <person name="Michael T.P."/>
            <person name="Mikami K."/>
            <person name="Miyazaki S."/>
            <person name="Morinaga S."/>
            <person name="Murata T."/>
            <person name="Mueller-Roeber B."/>
            <person name="Nelson D.R."/>
            <person name="Obara M."/>
            <person name="Oguri Y."/>
            <person name="Olmstead R.G."/>
            <person name="Onodera N."/>
            <person name="Petersen B.L."/>
            <person name="Pils B."/>
            <person name="Prigge M."/>
            <person name="Rensing S.A."/>
            <person name="Riano-Pachon D.M."/>
            <person name="Roberts A.W."/>
            <person name="Sato Y."/>
            <person name="Scheller H.V."/>
            <person name="Schulz B."/>
            <person name="Schulz C."/>
            <person name="Shakirov E.V."/>
            <person name="Shibagaki N."/>
            <person name="Shinohara N."/>
            <person name="Shippen D.E."/>
            <person name="Soerensen I."/>
            <person name="Sotooka R."/>
            <person name="Sugimoto N."/>
            <person name="Sugita M."/>
            <person name="Sumikawa N."/>
            <person name="Tanurdzic M."/>
            <person name="Theissen G."/>
            <person name="Ulvskov P."/>
            <person name="Wakazuki S."/>
            <person name="Weng J.K."/>
            <person name="Willats W.W."/>
            <person name="Wipf D."/>
            <person name="Wolf P.G."/>
            <person name="Yang L."/>
            <person name="Zimmer A.D."/>
            <person name="Zhu Q."/>
            <person name="Mitros T."/>
            <person name="Hellsten U."/>
            <person name="Loque D."/>
            <person name="Otillar R."/>
            <person name="Salamov A."/>
            <person name="Schmutz J."/>
            <person name="Shapiro H."/>
            <person name="Lindquist E."/>
            <person name="Lucas S."/>
            <person name="Rokhsar D."/>
            <person name="Grigoriev I.V."/>
        </authorList>
    </citation>
    <scope>NUCLEOTIDE SEQUENCE [LARGE SCALE GENOMIC DNA]</scope>
</reference>
<feature type="region of interest" description="Disordered" evidence="1">
    <location>
        <begin position="26"/>
        <end position="156"/>
    </location>
</feature>
<dbReference type="Proteomes" id="UP000001514">
    <property type="component" value="Unassembled WGS sequence"/>
</dbReference>
<dbReference type="InParanoid" id="D8RJ47"/>
<organism evidence="3">
    <name type="scientific">Selaginella moellendorffii</name>
    <name type="common">Spikemoss</name>
    <dbReference type="NCBI Taxonomy" id="88036"/>
    <lineage>
        <taxon>Eukaryota</taxon>
        <taxon>Viridiplantae</taxon>
        <taxon>Streptophyta</taxon>
        <taxon>Embryophyta</taxon>
        <taxon>Tracheophyta</taxon>
        <taxon>Lycopodiopsida</taxon>
        <taxon>Selaginellales</taxon>
        <taxon>Selaginellaceae</taxon>
        <taxon>Selaginella</taxon>
    </lineage>
</organism>
<evidence type="ECO:0000313" key="3">
    <source>
        <dbReference type="Proteomes" id="UP000001514"/>
    </source>
</evidence>
<evidence type="ECO:0000256" key="1">
    <source>
        <dbReference type="SAM" id="MobiDB-lite"/>
    </source>
</evidence>
<keyword evidence="3" id="KW-1185">Reference proteome</keyword>
<feature type="compositionally biased region" description="Pro residues" evidence="1">
    <location>
        <begin position="32"/>
        <end position="54"/>
    </location>
</feature>
<dbReference type="HOGENOM" id="CLU_991774_0_0_1"/>
<dbReference type="Gramene" id="EFJ27852">
    <property type="protein sequence ID" value="EFJ27852"/>
    <property type="gene ID" value="SELMODRAFT_411818"/>
</dbReference>
<dbReference type="AlphaFoldDB" id="D8RJ47"/>
<evidence type="ECO:0000313" key="2">
    <source>
        <dbReference type="EMBL" id="EFJ27852.1"/>
    </source>
</evidence>
<feature type="compositionally biased region" description="Basic and acidic residues" evidence="1">
    <location>
        <begin position="73"/>
        <end position="109"/>
    </location>
</feature>
<proteinExistence type="predicted"/>
<sequence length="281" mass="31298">MKGERKFAITFSPEFVTKLLNEDDKKVIPAKPFTPSPSPPPQPPRSITAPPRPPLHALLTAPLSTQKPPQPPPKEEERKEGEIVLKSHLDLGLDGRSGVSDERRKDESRAPGYDEDGPGKEVATKMDRQQQDLRKEEIEKQEDGMEDQDVKPGDETRITAEVPAAAVARDLQPLMGVLEKTRWYSSSIATSACMVPRSKASEKHGEELQKRGISELEEMKKRAEELQHRHRSDRSAPRAQPCAAEKDACIECYQKLDPVRCKAQADAYVRCTAAAFKSTVS</sequence>
<gene>
    <name evidence="2" type="ORF">SELMODRAFT_411818</name>
</gene>
<dbReference type="KEGG" id="smo:SELMODRAFT_411818"/>
<evidence type="ECO:0008006" key="4">
    <source>
        <dbReference type="Google" id="ProtNLM"/>
    </source>
</evidence>
<name>D8RJ47_SELML</name>
<feature type="region of interest" description="Disordered" evidence="1">
    <location>
        <begin position="223"/>
        <end position="242"/>
    </location>
</feature>
<feature type="compositionally biased region" description="Basic and acidic residues" evidence="1">
    <location>
        <begin position="117"/>
        <end position="156"/>
    </location>
</feature>
<dbReference type="EMBL" id="GL377581">
    <property type="protein sequence ID" value="EFJ27852.1"/>
    <property type="molecule type" value="Genomic_DNA"/>
</dbReference>